<protein>
    <submittedName>
        <fullName evidence="1">Uncharacterized protein</fullName>
    </submittedName>
</protein>
<comment type="caution">
    <text evidence="1">The sequence shown here is derived from an EMBL/GenBank/DDBJ whole genome shotgun (WGS) entry which is preliminary data.</text>
</comment>
<gene>
    <name evidence="1" type="ORF">BC643_0521</name>
</gene>
<organism evidence="1 2">
    <name type="scientific">Mangrovibacterium diazotrophicum</name>
    <dbReference type="NCBI Taxonomy" id="1261403"/>
    <lineage>
        <taxon>Bacteria</taxon>
        <taxon>Pseudomonadati</taxon>
        <taxon>Bacteroidota</taxon>
        <taxon>Bacteroidia</taxon>
        <taxon>Marinilabiliales</taxon>
        <taxon>Prolixibacteraceae</taxon>
        <taxon>Mangrovibacterium</taxon>
    </lineage>
</organism>
<reference evidence="1 2" key="1">
    <citation type="submission" date="2018-09" db="EMBL/GenBank/DDBJ databases">
        <title>Genomic Encyclopedia of Archaeal and Bacterial Type Strains, Phase II (KMG-II): from individual species to whole genera.</title>
        <authorList>
            <person name="Goeker M."/>
        </authorList>
    </citation>
    <scope>NUCLEOTIDE SEQUENCE [LARGE SCALE GENOMIC DNA]</scope>
    <source>
        <strain evidence="1 2">DSM 27148</strain>
    </source>
</reference>
<dbReference type="Proteomes" id="UP000283387">
    <property type="component" value="Unassembled WGS sequence"/>
</dbReference>
<dbReference type="EMBL" id="RAPN01000001">
    <property type="protein sequence ID" value="RKD90185.1"/>
    <property type="molecule type" value="Genomic_DNA"/>
</dbReference>
<evidence type="ECO:0000313" key="1">
    <source>
        <dbReference type="EMBL" id="RKD90185.1"/>
    </source>
</evidence>
<keyword evidence="2" id="KW-1185">Reference proteome</keyword>
<accession>A0A419W409</accession>
<evidence type="ECO:0000313" key="2">
    <source>
        <dbReference type="Proteomes" id="UP000283387"/>
    </source>
</evidence>
<proteinExistence type="predicted"/>
<name>A0A419W409_9BACT</name>
<sequence>MCIVHKGFRGFRAVSPASILDGNLIGLKPAIPYVTIHEPLAKI</sequence>
<dbReference type="AlphaFoldDB" id="A0A419W409"/>